<feature type="region of interest" description="Disordered" evidence="1">
    <location>
        <begin position="21"/>
        <end position="56"/>
    </location>
</feature>
<dbReference type="RefSeq" id="WP_170201309.1">
    <property type="nucleotide sequence ID" value="NZ_RJKE01000001.1"/>
</dbReference>
<dbReference type="Proteomes" id="UP000272400">
    <property type="component" value="Unassembled WGS sequence"/>
</dbReference>
<evidence type="ECO:0008006" key="4">
    <source>
        <dbReference type="Google" id="ProtNLM"/>
    </source>
</evidence>
<name>A0A3N1CSY3_9ACTN</name>
<accession>A0A3N1CSY3</accession>
<organism evidence="2 3">
    <name type="scientific">Actinocorallia herbida</name>
    <dbReference type="NCBI Taxonomy" id="58109"/>
    <lineage>
        <taxon>Bacteria</taxon>
        <taxon>Bacillati</taxon>
        <taxon>Actinomycetota</taxon>
        <taxon>Actinomycetes</taxon>
        <taxon>Streptosporangiales</taxon>
        <taxon>Thermomonosporaceae</taxon>
        <taxon>Actinocorallia</taxon>
    </lineage>
</organism>
<protein>
    <recommendedName>
        <fullName evidence="4">SPOR domain-containing protein</fullName>
    </recommendedName>
</protein>
<dbReference type="AlphaFoldDB" id="A0A3N1CSY3"/>
<sequence>MADEGHWFFCLKHMKVEEGPGCPDKIRMGPYDTKEQAEHALEHARERNESWDAQDS</sequence>
<proteinExistence type="predicted"/>
<dbReference type="EMBL" id="RJKE01000001">
    <property type="protein sequence ID" value="ROO83778.1"/>
    <property type="molecule type" value="Genomic_DNA"/>
</dbReference>
<evidence type="ECO:0000256" key="1">
    <source>
        <dbReference type="SAM" id="MobiDB-lite"/>
    </source>
</evidence>
<evidence type="ECO:0000313" key="2">
    <source>
        <dbReference type="EMBL" id="ROO83778.1"/>
    </source>
</evidence>
<evidence type="ECO:0000313" key="3">
    <source>
        <dbReference type="Proteomes" id="UP000272400"/>
    </source>
</evidence>
<feature type="compositionally biased region" description="Basic and acidic residues" evidence="1">
    <location>
        <begin position="21"/>
        <end position="50"/>
    </location>
</feature>
<reference evidence="2 3" key="1">
    <citation type="submission" date="2018-11" db="EMBL/GenBank/DDBJ databases">
        <title>Sequencing the genomes of 1000 actinobacteria strains.</title>
        <authorList>
            <person name="Klenk H.-P."/>
        </authorList>
    </citation>
    <scope>NUCLEOTIDE SEQUENCE [LARGE SCALE GENOMIC DNA]</scope>
    <source>
        <strain evidence="2 3">DSM 44254</strain>
    </source>
</reference>
<keyword evidence="3" id="KW-1185">Reference proteome</keyword>
<comment type="caution">
    <text evidence="2">The sequence shown here is derived from an EMBL/GenBank/DDBJ whole genome shotgun (WGS) entry which is preliminary data.</text>
</comment>
<gene>
    <name evidence="2" type="ORF">EDD29_1287</name>
</gene>